<dbReference type="InterPro" id="IPR031348">
    <property type="entry name" value="PigL_N"/>
</dbReference>
<keyword evidence="4" id="KW-0808">Transferase</keyword>
<sequence length="696" mass="78433">MDPLSIISGCAGLITALGSASVAIHNFIRTCRDARADLDKVSRELHSLRTVLELVRDDAKDDARPFPPPIAHHIVGIVANCNGVVAEIRVCINKYSDGRVRSKAAWALSGQGDMDKLRSSIEAHKSALELALDMLNLQLTREVKNDTTAILGDTTAIKDDTGRILEEIARLQARLPQDTQSEATDFLLQKYLEEMTTYTEMALEPTSPVQAHDSISLGDFEPRSSNLHGVEPLPGSTRNREEHEVNNLRSHPNRSSPRTPESSQEATELVGMSALPWNDVSQIVWPLPAEPPDSRRATPSPKLEHGIQEPETPSQFSLYQSDLIQRTGAPTPGRRHRRQQSDWTDQEAEPYNRQILGQHEADWDWTTQEAGSHYQANPGVGGSERRGAIALPRQKETGLSLMTWRGNLIIDLEMPAEILSMIPHGERDEFTHWRHTPLTCNPLLMRQRRFSLRQSLFAKPRQTFILLFFTLKPDDKRGEFALKWRELRLRLAYLTEKIGGEAAFTGWKRIVVHVHSESPIEDLGPPLLDLLANLGIKRTMDTEVDMLDEQLLPCPYTEKTDTILNKSIEGIISEYTTQLQVDIDYQTGLQVASVRQPIQVIFTYPKRGFKWDDTTQQWSLAIAGLLDAQCKIDVSSWYWGSDKTFPMTLLVDAWEALEKDKVDTVRFFTLATLKEHLGRGAITPLSALKGMKRLFQ</sequence>
<evidence type="ECO:0000256" key="7">
    <source>
        <dbReference type="SAM" id="MobiDB-lite"/>
    </source>
</evidence>
<name>A0A8K0WTM8_9HYPO</name>
<dbReference type="Pfam" id="PF17111">
    <property type="entry name" value="PigL_N"/>
    <property type="match status" value="1"/>
</dbReference>
<feature type="compositionally biased region" description="Basic and acidic residues" evidence="7">
    <location>
        <begin position="292"/>
        <end position="308"/>
    </location>
</feature>
<protein>
    <recommendedName>
        <fullName evidence="2">chitin synthase</fullName>
        <ecNumber evidence="2">2.4.1.16</ecNumber>
    </recommendedName>
</protein>
<organism evidence="10 11">
    <name type="scientific">Stachybotrys elegans</name>
    <dbReference type="NCBI Taxonomy" id="80388"/>
    <lineage>
        <taxon>Eukaryota</taxon>
        <taxon>Fungi</taxon>
        <taxon>Dikarya</taxon>
        <taxon>Ascomycota</taxon>
        <taxon>Pezizomycotina</taxon>
        <taxon>Sordariomycetes</taxon>
        <taxon>Hypocreomycetidae</taxon>
        <taxon>Hypocreales</taxon>
        <taxon>Stachybotryaceae</taxon>
        <taxon>Stachybotrys</taxon>
    </lineage>
</organism>
<evidence type="ECO:0000256" key="2">
    <source>
        <dbReference type="ARBA" id="ARBA00012543"/>
    </source>
</evidence>
<dbReference type="AlphaFoldDB" id="A0A8K0WTM8"/>
<reference evidence="10" key="1">
    <citation type="journal article" date="2021" name="Nat. Commun.">
        <title>Genetic determinants of endophytism in the Arabidopsis root mycobiome.</title>
        <authorList>
            <person name="Mesny F."/>
            <person name="Miyauchi S."/>
            <person name="Thiergart T."/>
            <person name="Pickel B."/>
            <person name="Atanasova L."/>
            <person name="Karlsson M."/>
            <person name="Huettel B."/>
            <person name="Barry K.W."/>
            <person name="Haridas S."/>
            <person name="Chen C."/>
            <person name="Bauer D."/>
            <person name="Andreopoulos W."/>
            <person name="Pangilinan J."/>
            <person name="LaButti K."/>
            <person name="Riley R."/>
            <person name="Lipzen A."/>
            <person name="Clum A."/>
            <person name="Drula E."/>
            <person name="Henrissat B."/>
            <person name="Kohler A."/>
            <person name="Grigoriev I.V."/>
            <person name="Martin F.M."/>
            <person name="Hacquard S."/>
        </authorList>
    </citation>
    <scope>NUCLEOTIDE SEQUENCE</scope>
    <source>
        <strain evidence="10">MPI-CAGE-CH-0235</strain>
    </source>
</reference>
<feature type="region of interest" description="Disordered" evidence="7">
    <location>
        <begin position="285"/>
        <end position="313"/>
    </location>
</feature>
<comment type="subcellular location">
    <subcellularLocation>
        <location evidence="1">Cell membrane</location>
        <topology evidence="1">Multi-pass membrane protein</topology>
    </subcellularLocation>
</comment>
<feature type="region of interest" description="Disordered" evidence="7">
    <location>
        <begin position="326"/>
        <end position="348"/>
    </location>
</feature>
<evidence type="ECO:0000313" key="10">
    <source>
        <dbReference type="EMBL" id="KAH7324406.1"/>
    </source>
</evidence>
<evidence type="ECO:0000256" key="5">
    <source>
        <dbReference type="ARBA" id="ARBA00022989"/>
    </source>
</evidence>
<evidence type="ECO:0000256" key="6">
    <source>
        <dbReference type="ARBA" id="ARBA00023180"/>
    </source>
</evidence>
<evidence type="ECO:0000313" key="11">
    <source>
        <dbReference type="Proteomes" id="UP000813444"/>
    </source>
</evidence>
<keyword evidence="3" id="KW-1003">Cell membrane</keyword>
<keyword evidence="5" id="KW-1133">Transmembrane helix</keyword>
<keyword evidence="6" id="KW-0325">Glycoprotein</keyword>
<accession>A0A8K0WTM8</accession>
<keyword evidence="11" id="KW-1185">Reference proteome</keyword>
<feature type="compositionally biased region" description="Polar residues" evidence="7">
    <location>
        <begin position="247"/>
        <end position="266"/>
    </location>
</feature>
<dbReference type="InterPro" id="IPR013616">
    <property type="entry name" value="Chitin_synth_N"/>
</dbReference>
<dbReference type="GO" id="GO:0004100">
    <property type="term" value="F:chitin synthase activity"/>
    <property type="evidence" value="ECO:0007669"/>
    <property type="project" value="UniProtKB-EC"/>
</dbReference>
<dbReference type="Pfam" id="PF08407">
    <property type="entry name" value="Chitin_synth_1N"/>
    <property type="match status" value="1"/>
</dbReference>
<evidence type="ECO:0000256" key="4">
    <source>
        <dbReference type="ARBA" id="ARBA00022676"/>
    </source>
</evidence>
<keyword evidence="5" id="KW-0812">Transmembrane</keyword>
<evidence type="ECO:0000256" key="3">
    <source>
        <dbReference type="ARBA" id="ARBA00022475"/>
    </source>
</evidence>
<dbReference type="GO" id="GO:0005886">
    <property type="term" value="C:plasma membrane"/>
    <property type="evidence" value="ECO:0007669"/>
    <property type="project" value="UniProtKB-SubCell"/>
</dbReference>
<feature type="domain" description="Azaphilone pigments biosynthesis cluster protein L N-terminal" evidence="9">
    <location>
        <begin position="1"/>
        <end position="182"/>
    </location>
</feature>
<feature type="domain" description="Chitin synthase N-terminal" evidence="8">
    <location>
        <begin position="404"/>
        <end position="463"/>
    </location>
</feature>
<keyword evidence="4" id="KW-0328">Glycosyltransferase</keyword>
<evidence type="ECO:0000259" key="9">
    <source>
        <dbReference type="Pfam" id="PF17111"/>
    </source>
</evidence>
<feature type="region of interest" description="Disordered" evidence="7">
    <location>
        <begin position="206"/>
        <end position="268"/>
    </location>
</feature>
<dbReference type="EMBL" id="JAGPNK010000003">
    <property type="protein sequence ID" value="KAH7324406.1"/>
    <property type="molecule type" value="Genomic_DNA"/>
</dbReference>
<gene>
    <name evidence="10" type="ORF">B0I35DRAFT_475655</name>
</gene>
<keyword evidence="5" id="KW-0472">Membrane</keyword>
<dbReference type="EC" id="2.4.1.16" evidence="2"/>
<proteinExistence type="predicted"/>
<evidence type="ECO:0000259" key="8">
    <source>
        <dbReference type="Pfam" id="PF08407"/>
    </source>
</evidence>
<dbReference type="Proteomes" id="UP000813444">
    <property type="component" value="Unassembled WGS sequence"/>
</dbReference>
<comment type="caution">
    <text evidence="10">The sequence shown here is derived from an EMBL/GenBank/DDBJ whole genome shotgun (WGS) entry which is preliminary data.</text>
</comment>
<dbReference type="OrthoDB" id="524326at2759"/>
<evidence type="ECO:0000256" key="1">
    <source>
        <dbReference type="ARBA" id="ARBA00004651"/>
    </source>
</evidence>